<dbReference type="GeneID" id="22109701"/>
<dbReference type="Proteomes" id="UP000204140">
    <property type="component" value="Segment"/>
</dbReference>
<organism evidence="1 2">
    <name type="scientific">Rhizobium phage vB_RleM_P10VF</name>
    <dbReference type="NCBI Taxonomy" id="1527770"/>
    <lineage>
        <taxon>Viruses</taxon>
        <taxon>Duplodnaviria</taxon>
        <taxon>Heunggongvirae</taxon>
        <taxon>Uroviricota</taxon>
        <taxon>Caudoviricetes</taxon>
        <taxon>Pootjesviridae</taxon>
        <taxon>Innesvirus</taxon>
        <taxon>Innesvirus P10VF</taxon>
    </lineage>
</organism>
<gene>
    <name evidence="1" type="ORF">P10VF_152</name>
</gene>
<accession>A0A076YLX1</accession>
<name>A0A076YLX1_9CAUD</name>
<sequence>MKSSKKSFTKGSNMESYFLAKNTVTSYYLRQPVAPDLGERAAFRVSGPLVKFQSLFDAVDFFKTSRFDTSKIDIQKIVPVVDEAWTFGNAEKLSEKLRA</sequence>
<dbReference type="EMBL" id="KM199770">
    <property type="protein sequence ID" value="AIK68365.1"/>
    <property type="molecule type" value="Genomic_DNA"/>
</dbReference>
<proteinExistence type="predicted"/>
<keyword evidence="2" id="KW-1185">Reference proteome</keyword>
<evidence type="ECO:0000313" key="1">
    <source>
        <dbReference type="EMBL" id="AIK68365.1"/>
    </source>
</evidence>
<dbReference type="KEGG" id="vg:22109701"/>
<reference evidence="1 2" key="1">
    <citation type="submission" date="2014-07" db="EMBL/GenBank/DDBJ databases">
        <title>Isolation and characterization of Rhizobium leguminosarum phages from western Canadian soils and complete genome sequences of rhizobiophages vB_RleS_L338C and vB_RleM_P10VF.</title>
        <authorList>
            <person name="Restrepo-Cordoba M."/>
            <person name="Halmillawewa A.P."/>
            <person name="Perry B."/>
            <person name="Hynes M.F."/>
            <person name="Yost C.K."/>
        </authorList>
    </citation>
    <scope>NUCLEOTIDE SEQUENCE [LARGE SCALE GENOMIC DNA]</scope>
</reference>
<dbReference type="RefSeq" id="YP_009099891.1">
    <property type="nucleotide sequence ID" value="NC_025429.1"/>
</dbReference>
<protein>
    <submittedName>
        <fullName evidence="1">Uncharacterized protein</fullName>
    </submittedName>
</protein>
<evidence type="ECO:0000313" key="2">
    <source>
        <dbReference type="Proteomes" id="UP000204140"/>
    </source>
</evidence>